<gene>
    <name evidence="4" type="ORF">EA472_16240</name>
</gene>
<feature type="domain" description="N-acetyltransferase" evidence="3">
    <location>
        <begin position="2"/>
        <end position="143"/>
    </location>
</feature>
<dbReference type="Pfam" id="PF13673">
    <property type="entry name" value="Acetyltransf_10"/>
    <property type="match status" value="1"/>
</dbReference>
<dbReference type="GO" id="GO:0016747">
    <property type="term" value="F:acyltransferase activity, transferring groups other than amino-acyl groups"/>
    <property type="evidence" value="ECO:0007669"/>
    <property type="project" value="InterPro"/>
</dbReference>
<dbReference type="CDD" id="cd04301">
    <property type="entry name" value="NAT_SF"/>
    <property type="match status" value="1"/>
</dbReference>
<dbReference type="Gene3D" id="3.40.630.30">
    <property type="match status" value="1"/>
</dbReference>
<evidence type="ECO:0000313" key="5">
    <source>
        <dbReference type="Proteomes" id="UP000281431"/>
    </source>
</evidence>
<accession>A0A3N6PFF0</accession>
<dbReference type="PROSITE" id="PS51186">
    <property type="entry name" value="GNAT"/>
    <property type="match status" value="1"/>
</dbReference>
<name>A0A3N6PFF0_NATCH</name>
<dbReference type="EMBL" id="REFZ01000012">
    <property type="protein sequence ID" value="RQG98769.1"/>
    <property type="molecule type" value="Genomic_DNA"/>
</dbReference>
<dbReference type="AlphaFoldDB" id="A0A3N6PFF0"/>
<evidence type="ECO:0000256" key="1">
    <source>
        <dbReference type="ARBA" id="ARBA00022679"/>
    </source>
</evidence>
<dbReference type="InterPro" id="IPR000182">
    <property type="entry name" value="GNAT_dom"/>
</dbReference>
<dbReference type="InterPro" id="IPR050832">
    <property type="entry name" value="Bact_Acetyltransf"/>
</dbReference>
<reference evidence="4 5" key="1">
    <citation type="submission" date="2018-10" db="EMBL/GenBank/DDBJ databases">
        <title>Natrarchaeobius chitinivorans gen. nov., sp. nov., and Natrarchaeobius haloalkaliphilus sp. nov., alkaliphilic, chitin-utilizing haloarchaea from hypersaline alkaline lakes.</title>
        <authorList>
            <person name="Sorokin D.Y."/>
            <person name="Elcheninov A.G."/>
            <person name="Kostrikina N.A."/>
            <person name="Bale N.J."/>
            <person name="Sinninghe Damste J.S."/>
            <person name="Khijniak T.V."/>
            <person name="Kublanov I.V."/>
            <person name="Toshchakov S.V."/>
        </authorList>
    </citation>
    <scope>NUCLEOTIDE SEQUENCE [LARGE SCALE GENOMIC DNA]</scope>
    <source>
        <strain evidence="4 5">AArcht7</strain>
    </source>
</reference>
<organism evidence="4 5">
    <name type="scientific">Natrarchaeobius chitinivorans</name>
    <dbReference type="NCBI Taxonomy" id="1679083"/>
    <lineage>
        <taxon>Archaea</taxon>
        <taxon>Methanobacteriati</taxon>
        <taxon>Methanobacteriota</taxon>
        <taxon>Stenosarchaea group</taxon>
        <taxon>Halobacteria</taxon>
        <taxon>Halobacteriales</taxon>
        <taxon>Natrialbaceae</taxon>
        <taxon>Natrarchaeobius</taxon>
    </lineage>
</organism>
<sequence length="144" mass="16149">MVDVRLVADETERADALAVRHEVFVEEQGVDADLEYDDHDGDAVHFVAYDGDEPVGAARLRELADDRGKVERVAVRNERRGEGIGRLLMDELERRAESLGLSTLVLHSQTHAAGFYDRLGYERHGPAFEEAGIPHVEMRKRLNG</sequence>
<keyword evidence="5" id="KW-1185">Reference proteome</keyword>
<evidence type="ECO:0000256" key="2">
    <source>
        <dbReference type="ARBA" id="ARBA00023315"/>
    </source>
</evidence>
<protein>
    <submittedName>
        <fullName evidence="4">GNAT family N-acetyltransferase</fullName>
    </submittedName>
</protein>
<dbReference type="InterPro" id="IPR016181">
    <property type="entry name" value="Acyl_CoA_acyltransferase"/>
</dbReference>
<dbReference type="OrthoDB" id="111868at2157"/>
<keyword evidence="2" id="KW-0012">Acyltransferase</keyword>
<proteinExistence type="predicted"/>
<keyword evidence="1 4" id="KW-0808">Transferase</keyword>
<evidence type="ECO:0000259" key="3">
    <source>
        <dbReference type="PROSITE" id="PS51186"/>
    </source>
</evidence>
<evidence type="ECO:0000313" key="4">
    <source>
        <dbReference type="EMBL" id="RQG98769.1"/>
    </source>
</evidence>
<dbReference type="Proteomes" id="UP000281431">
    <property type="component" value="Unassembled WGS sequence"/>
</dbReference>
<dbReference type="SUPFAM" id="SSF55729">
    <property type="entry name" value="Acyl-CoA N-acyltransferases (Nat)"/>
    <property type="match status" value="1"/>
</dbReference>
<comment type="caution">
    <text evidence="4">The sequence shown here is derived from an EMBL/GenBank/DDBJ whole genome shotgun (WGS) entry which is preliminary data.</text>
</comment>
<dbReference type="PANTHER" id="PTHR43877">
    <property type="entry name" value="AMINOALKYLPHOSPHONATE N-ACETYLTRANSFERASE-RELATED-RELATED"/>
    <property type="match status" value="1"/>
</dbReference>